<feature type="compositionally biased region" description="Basic and acidic residues" evidence="13">
    <location>
        <begin position="44"/>
        <end position="53"/>
    </location>
</feature>
<dbReference type="SMART" id="SM00647">
    <property type="entry name" value="IBR"/>
    <property type="match status" value="2"/>
</dbReference>
<reference evidence="16" key="2">
    <citation type="submission" date="2017-06" db="EMBL/GenBank/DDBJ databases">
        <title>WGS assembly of Brachypodium distachyon.</title>
        <authorList>
            <consortium name="The International Brachypodium Initiative"/>
            <person name="Lucas S."/>
            <person name="Harmon-Smith M."/>
            <person name="Lail K."/>
            <person name="Tice H."/>
            <person name="Grimwood J."/>
            <person name="Bruce D."/>
            <person name="Barry K."/>
            <person name="Shu S."/>
            <person name="Lindquist E."/>
            <person name="Wang M."/>
            <person name="Pitluck S."/>
            <person name="Vogel J.P."/>
            <person name="Garvin D.F."/>
            <person name="Mockler T.C."/>
            <person name="Schmutz J."/>
            <person name="Rokhsar D."/>
            <person name="Bevan M.W."/>
        </authorList>
    </citation>
    <scope>NUCLEOTIDE SEQUENCE</scope>
    <source>
        <strain evidence="16">Bd21</strain>
    </source>
</reference>
<name>A0A2K2CRJ5_BRADI</name>
<dbReference type="InterPro" id="IPR017907">
    <property type="entry name" value="Znf_RING_CS"/>
</dbReference>
<dbReference type="InterPro" id="IPR001841">
    <property type="entry name" value="Znf_RING"/>
</dbReference>
<evidence type="ECO:0000256" key="12">
    <source>
        <dbReference type="PROSITE-ProRule" id="PRU00175"/>
    </source>
</evidence>
<evidence type="ECO:0000256" key="4">
    <source>
        <dbReference type="ARBA" id="ARBA00005884"/>
    </source>
</evidence>
<dbReference type="AlphaFoldDB" id="A0A2K2CRJ5"/>
<evidence type="ECO:0000256" key="6">
    <source>
        <dbReference type="ARBA" id="ARBA00022679"/>
    </source>
</evidence>
<feature type="region of interest" description="Disordered" evidence="13">
    <location>
        <begin position="1"/>
        <end position="54"/>
    </location>
</feature>
<comment type="cofactor">
    <cofactor evidence="2">
        <name>Zn(2+)</name>
        <dbReference type="ChEBI" id="CHEBI:29105"/>
    </cofactor>
</comment>
<reference evidence="17" key="3">
    <citation type="submission" date="2018-08" db="UniProtKB">
        <authorList>
            <consortium name="EnsemblPlants"/>
        </authorList>
    </citation>
    <scope>IDENTIFICATION</scope>
    <source>
        <strain evidence="17">cv. Bd21</strain>
    </source>
</reference>
<dbReference type="PROSITE" id="PS00518">
    <property type="entry name" value="ZF_RING_1"/>
    <property type="match status" value="1"/>
</dbReference>
<evidence type="ECO:0000313" key="16">
    <source>
        <dbReference type="EMBL" id="PNT64655.1"/>
    </source>
</evidence>
<dbReference type="InterPro" id="IPR018957">
    <property type="entry name" value="Znf_C3HC4_RING-type"/>
</dbReference>
<evidence type="ECO:0000256" key="2">
    <source>
        <dbReference type="ARBA" id="ARBA00001947"/>
    </source>
</evidence>
<feature type="compositionally biased region" description="Basic and acidic residues" evidence="13">
    <location>
        <begin position="304"/>
        <end position="314"/>
    </location>
</feature>
<evidence type="ECO:0000256" key="13">
    <source>
        <dbReference type="SAM" id="MobiDB-lite"/>
    </source>
</evidence>
<feature type="compositionally biased region" description="Acidic residues" evidence="13">
    <location>
        <begin position="232"/>
        <end position="242"/>
    </location>
</feature>
<feature type="compositionally biased region" description="Basic and acidic residues" evidence="13">
    <location>
        <begin position="257"/>
        <end position="268"/>
    </location>
</feature>
<keyword evidence="6" id="KW-0808">Transferase</keyword>
<dbReference type="InParanoid" id="A0A2K2CRJ5"/>
<dbReference type="GO" id="GO:0006511">
    <property type="term" value="P:ubiquitin-dependent protein catabolic process"/>
    <property type="evidence" value="ECO:0000318"/>
    <property type="project" value="GO_Central"/>
</dbReference>
<feature type="compositionally biased region" description="Low complexity" evidence="13">
    <location>
        <begin position="32"/>
        <end position="43"/>
    </location>
</feature>
<dbReference type="Gene3D" id="3.30.40.10">
    <property type="entry name" value="Zinc/RING finger domain, C3HC4 (zinc finger)"/>
    <property type="match status" value="1"/>
</dbReference>
<keyword evidence="8" id="KW-0677">Repeat</keyword>
<proteinExistence type="inferred from homology"/>
<evidence type="ECO:0000256" key="11">
    <source>
        <dbReference type="ARBA" id="ARBA00022833"/>
    </source>
</evidence>
<dbReference type="Gene3D" id="1.20.120.1750">
    <property type="match status" value="1"/>
</dbReference>
<sequence>MAGEKSQPADHHQPLEEPQEEQEAPVDDVPDDSAQASAPAAARAPHDVPRQHEYCSMSTVLADYAPAGEPLPPTSSDEALAHQLHMEELMDQDPENRGWRQQVNGGWGGATLTADSAGLSLTARNPGPTPMSRIMNTRELRAAEHRLWSTAAIGLPSATTPPPAAATASAGWNPSAATAAALGIAIAPPAADADFVYKKRRDLLADANSPTIFAGMEEEEDNGFYESIIPNPDDDEKPEEVEKEGLHESLQQCLAPRSDRANNEKEKPYNNNSTSPVAVAAAGEEEEFCLDKFCEKWGISPSHPDLHPDDRDEAGPSTKKRTKVPPLADDEILKFDCGICMETLPVFDLFHGLPCEHKFCAPCMSTYVEARIRAGELPIPCPDPSCKGDDGSKVVLHPEKCKKAIDYAAFSDWGARVTESALLPSRRAYCPNPRCGVMLETAACGGQDQEPTKAPCPACKHLLCATCGQEWSADGPEGVHDCAHGPEAVAVKKLAAEQLWQICPKCKMYVEKIAGCNTMKCRCGLFFCYRCGHPMTRQAEGDFGEPCRCSYDTADLGFAFPVAHQHQQQPPWFDFDMDPLAPQPGAWNDILEDRQGEGWNQDEEAMD</sequence>
<dbReference type="GO" id="GO:0061630">
    <property type="term" value="F:ubiquitin protein ligase activity"/>
    <property type="evidence" value="ECO:0000318"/>
    <property type="project" value="GO_Central"/>
</dbReference>
<protein>
    <recommendedName>
        <fullName evidence="5">RBR-type E3 ubiquitin transferase</fullName>
        <ecNumber evidence="5">2.3.2.31</ecNumber>
    </recommendedName>
</protein>
<keyword evidence="18" id="KW-1185">Reference proteome</keyword>
<comment type="similarity">
    <text evidence="4">Belongs to the RBR family. Ariadne subfamily.</text>
</comment>
<dbReference type="Pfam" id="PF00097">
    <property type="entry name" value="zf-C3HC4"/>
    <property type="match status" value="1"/>
</dbReference>
<accession>A0A2K2CRJ5</accession>
<feature type="region of interest" description="Disordered" evidence="13">
    <location>
        <begin position="217"/>
        <end position="275"/>
    </location>
</feature>
<dbReference type="PROSITE" id="PS50089">
    <property type="entry name" value="ZF_RING_2"/>
    <property type="match status" value="1"/>
</dbReference>
<dbReference type="PANTHER" id="PTHR11685">
    <property type="entry name" value="RBR FAMILY RING FINGER AND IBR DOMAIN-CONTAINING"/>
    <property type="match status" value="1"/>
</dbReference>
<keyword evidence="7" id="KW-0479">Metal-binding</keyword>
<dbReference type="InterPro" id="IPR002867">
    <property type="entry name" value="IBR_dom"/>
</dbReference>
<dbReference type="InterPro" id="IPR013083">
    <property type="entry name" value="Znf_RING/FYVE/PHD"/>
</dbReference>
<dbReference type="InterPro" id="IPR044066">
    <property type="entry name" value="TRIAD_supradom"/>
</dbReference>
<feature type="region of interest" description="Disordered" evidence="13">
    <location>
        <begin position="301"/>
        <end position="324"/>
    </location>
</feature>
<dbReference type="Proteomes" id="UP000008810">
    <property type="component" value="Chromosome 4"/>
</dbReference>
<feature type="domain" description="RING-type" evidence="15">
    <location>
        <begin position="333"/>
        <end position="553"/>
    </location>
</feature>
<dbReference type="EnsemblPlants" id="PNT64655">
    <property type="protein sequence ID" value="PNT64655"/>
    <property type="gene ID" value="BRADI_4g31046v3"/>
</dbReference>
<dbReference type="SUPFAM" id="SSF57850">
    <property type="entry name" value="RING/U-box"/>
    <property type="match status" value="2"/>
</dbReference>
<dbReference type="EMBL" id="CM000883">
    <property type="protein sequence ID" value="PNT64655.1"/>
    <property type="molecule type" value="Genomic_DNA"/>
</dbReference>
<dbReference type="InterPro" id="IPR031127">
    <property type="entry name" value="E3_UB_ligase_RBR"/>
</dbReference>
<dbReference type="GO" id="GO:0000151">
    <property type="term" value="C:ubiquitin ligase complex"/>
    <property type="evidence" value="ECO:0000318"/>
    <property type="project" value="GO_Central"/>
</dbReference>
<organism evidence="16">
    <name type="scientific">Brachypodium distachyon</name>
    <name type="common">Purple false brome</name>
    <name type="synonym">Trachynia distachya</name>
    <dbReference type="NCBI Taxonomy" id="15368"/>
    <lineage>
        <taxon>Eukaryota</taxon>
        <taxon>Viridiplantae</taxon>
        <taxon>Streptophyta</taxon>
        <taxon>Embryophyta</taxon>
        <taxon>Tracheophyta</taxon>
        <taxon>Spermatophyta</taxon>
        <taxon>Magnoliopsida</taxon>
        <taxon>Liliopsida</taxon>
        <taxon>Poales</taxon>
        <taxon>Poaceae</taxon>
        <taxon>BOP clade</taxon>
        <taxon>Pooideae</taxon>
        <taxon>Stipodae</taxon>
        <taxon>Brachypodieae</taxon>
        <taxon>Brachypodium</taxon>
    </lineage>
</organism>
<dbReference type="Pfam" id="PF01485">
    <property type="entry name" value="IBR"/>
    <property type="match status" value="2"/>
</dbReference>
<dbReference type="GO" id="GO:0031624">
    <property type="term" value="F:ubiquitin conjugating enzyme binding"/>
    <property type="evidence" value="ECO:0000318"/>
    <property type="project" value="GO_Central"/>
</dbReference>
<evidence type="ECO:0000256" key="10">
    <source>
        <dbReference type="ARBA" id="ARBA00022786"/>
    </source>
</evidence>
<evidence type="ECO:0000256" key="9">
    <source>
        <dbReference type="ARBA" id="ARBA00022771"/>
    </source>
</evidence>
<dbReference type="EC" id="2.3.2.31" evidence="5"/>
<dbReference type="FunCoup" id="A0A2K2CRJ5">
    <property type="interactions" value="149"/>
</dbReference>
<gene>
    <name evidence="16" type="ORF">BRADI_4g31046v3</name>
</gene>
<evidence type="ECO:0000256" key="3">
    <source>
        <dbReference type="ARBA" id="ARBA00003976"/>
    </source>
</evidence>
<keyword evidence="9 12" id="KW-0863">Zinc-finger</keyword>
<evidence type="ECO:0000313" key="18">
    <source>
        <dbReference type="Proteomes" id="UP000008810"/>
    </source>
</evidence>
<evidence type="ECO:0000256" key="5">
    <source>
        <dbReference type="ARBA" id="ARBA00012251"/>
    </source>
</evidence>
<evidence type="ECO:0000256" key="7">
    <source>
        <dbReference type="ARBA" id="ARBA00022723"/>
    </source>
</evidence>
<dbReference type="OrthoDB" id="10009520at2759"/>
<keyword evidence="11" id="KW-0862">Zinc</keyword>
<dbReference type="PROSITE" id="PS51873">
    <property type="entry name" value="TRIAD"/>
    <property type="match status" value="1"/>
</dbReference>
<dbReference type="GO" id="GO:0016567">
    <property type="term" value="P:protein ubiquitination"/>
    <property type="evidence" value="ECO:0007669"/>
    <property type="project" value="InterPro"/>
</dbReference>
<dbReference type="GO" id="GO:0008270">
    <property type="term" value="F:zinc ion binding"/>
    <property type="evidence" value="ECO:0007669"/>
    <property type="project" value="UniProtKB-KW"/>
</dbReference>
<evidence type="ECO:0000256" key="1">
    <source>
        <dbReference type="ARBA" id="ARBA00001798"/>
    </source>
</evidence>
<reference evidence="16 17" key="1">
    <citation type="journal article" date="2010" name="Nature">
        <title>Genome sequencing and analysis of the model grass Brachypodium distachyon.</title>
        <authorList>
            <consortium name="International Brachypodium Initiative"/>
        </authorList>
    </citation>
    <scope>NUCLEOTIDE SEQUENCE [LARGE SCALE GENOMIC DNA]</scope>
    <source>
        <strain evidence="16 17">Bd21</strain>
    </source>
</reference>
<dbReference type="CDD" id="cd22584">
    <property type="entry name" value="Rcat_RBR_unk"/>
    <property type="match status" value="1"/>
</dbReference>
<dbReference type="GO" id="GO:0005737">
    <property type="term" value="C:cytoplasm"/>
    <property type="evidence" value="ECO:0000318"/>
    <property type="project" value="GO_Central"/>
</dbReference>
<evidence type="ECO:0000259" key="15">
    <source>
        <dbReference type="PROSITE" id="PS51873"/>
    </source>
</evidence>
<evidence type="ECO:0000259" key="14">
    <source>
        <dbReference type="PROSITE" id="PS50089"/>
    </source>
</evidence>
<keyword evidence="10" id="KW-0833">Ubl conjugation pathway</keyword>
<dbReference type="STRING" id="15368.A0A2K2CRJ5"/>
<evidence type="ECO:0000313" key="17">
    <source>
        <dbReference type="EnsemblPlants" id="PNT64655"/>
    </source>
</evidence>
<comment type="catalytic activity">
    <reaction evidence="1">
        <text>[E2 ubiquitin-conjugating enzyme]-S-ubiquitinyl-L-cysteine + [acceptor protein]-L-lysine = [E2 ubiquitin-conjugating enzyme]-L-cysteine + [acceptor protein]-N(6)-ubiquitinyl-L-lysine.</text>
        <dbReference type="EC" id="2.3.2.31"/>
    </reaction>
</comment>
<comment type="function">
    <text evidence="3">Might act as an E3 ubiquitin-protein ligase, or as part of E3 complex, which accepts ubiquitin from specific E2 ubiquitin-conjugating enzymes and then transfers it to substrates.</text>
</comment>
<dbReference type="Gramene" id="PNT64655">
    <property type="protein sequence ID" value="PNT64655"/>
    <property type="gene ID" value="BRADI_4g31046v3"/>
</dbReference>
<feature type="domain" description="RING-type" evidence="14">
    <location>
        <begin position="337"/>
        <end position="382"/>
    </location>
</feature>
<evidence type="ECO:0000256" key="8">
    <source>
        <dbReference type="ARBA" id="ARBA00022737"/>
    </source>
</evidence>
<feature type="compositionally biased region" description="Acidic residues" evidence="13">
    <location>
        <begin position="17"/>
        <end position="31"/>
    </location>
</feature>